<keyword evidence="1" id="KW-0614">Plasmid</keyword>
<protein>
    <submittedName>
        <fullName evidence="1">Uncharacterized protein</fullName>
    </submittedName>
</protein>
<name>V9Z527_9BACL</name>
<dbReference type="RefSeq" id="WP_024127837.1">
    <property type="nucleotide sequence ID" value="NC_023288.1"/>
</dbReference>
<organism evidence="1">
    <name type="scientific">Exiguobacterium sp. S3-2</name>
    <dbReference type="NCBI Taxonomy" id="1389960"/>
    <lineage>
        <taxon>Bacteria</taxon>
        <taxon>Bacillati</taxon>
        <taxon>Bacillota</taxon>
        <taxon>Bacilli</taxon>
        <taxon>Bacillales</taxon>
        <taxon>Bacillales Family XII. Incertae Sedis</taxon>
        <taxon>Exiguobacterium</taxon>
    </lineage>
</organism>
<dbReference type="EMBL" id="KF648875">
    <property type="protein sequence ID" value="AHE40570.1"/>
    <property type="molecule type" value="Genomic_DNA"/>
</dbReference>
<reference evidence="1" key="1">
    <citation type="journal article" date="2014" name="Appl. Environ. Microbiol.">
        <title>Characterization of a Multiresistant Mosaic Plasmid from a Fish Farm Sediment Exiguobacterium sp. Isolate Reveals Aggregation of Functional Clinic-Associated Antibiotic Resistance Genes.</title>
        <authorList>
            <person name="Yang J."/>
            <person name="Wang C."/>
            <person name="Wu J."/>
            <person name="Liu L."/>
            <person name="Zhang G."/>
            <person name="Feng J."/>
        </authorList>
    </citation>
    <scope>NUCLEOTIDE SEQUENCE</scope>
    <source>
        <strain evidence="1">S3-2</strain>
        <plasmid evidence="1">pMC2</plasmid>
    </source>
</reference>
<sequence length="62" mass="7479">MNIDVNKPIELMTDEELKELEKIGQREYNRQWREKNREKQQAAVRRARIKKGIRVLKEQGVS</sequence>
<proteinExistence type="predicted"/>
<evidence type="ECO:0000313" key="1">
    <source>
        <dbReference type="EMBL" id="AHE40570.1"/>
    </source>
</evidence>
<dbReference type="AlphaFoldDB" id="V9Z527"/>
<accession>V9Z527</accession>
<geneLocation type="plasmid" evidence="1">
    <name>pMC2</name>
</geneLocation>